<proteinExistence type="predicted"/>
<organism evidence="1">
    <name type="scientific">Virus NIOZ-UU157</name>
    <dbReference type="NCBI Taxonomy" id="2763269"/>
    <lineage>
        <taxon>Viruses</taxon>
    </lineage>
</organism>
<accession>A0A7S9SU72</accession>
<sequence length="36" mass="4498">MRRLIYDMYYSDEITVEIAEKLLDKLTQIRDKKRSY</sequence>
<evidence type="ECO:0000313" key="1">
    <source>
        <dbReference type="EMBL" id="QPI16343.1"/>
    </source>
</evidence>
<name>A0A7S9SU72_9VIRU</name>
<dbReference type="EMBL" id="MW030557">
    <property type="protein sequence ID" value="QPI16343.1"/>
    <property type="molecule type" value="Genomic_DNA"/>
</dbReference>
<protein>
    <submittedName>
        <fullName evidence="1">Uncharacterized protein</fullName>
    </submittedName>
</protein>
<reference evidence="1" key="1">
    <citation type="submission" date="2020-08" db="EMBL/GenBank/DDBJ databases">
        <title>Bridging the membrane lipid divide: bacteria of the FCB group superphylum have the potential to synthesize archaeal ether lipids.</title>
        <authorList>
            <person name="Villanueva L."/>
            <person name="von Meijenfeldt F.A.B."/>
            <person name="Westbye A.B."/>
            <person name="Yadav S."/>
            <person name="Hopmans E.C."/>
            <person name="Dutilh B.E."/>
            <person name="Sinninghe Damste J.S."/>
        </authorList>
    </citation>
    <scope>NUCLEOTIDE SEQUENCE</scope>
    <source>
        <strain evidence="1">NIOZ-UU157</strain>
    </source>
</reference>
<gene>
    <name evidence="1" type="ORF">NIOZUU157_00233</name>
</gene>